<dbReference type="HAMAP" id="MF_00087">
    <property type="entry name" value="Glu_tRNA_reductase"/>
    <property type="match status" value="1"/>
</dbReference>
<dbReference type="GO" id="GO:0019353">
    <property type="term" value="P:protoporphyrinogen IX biosynthetic process from glutamate"/>
    <property type="evidence" value="ECO:0007669"/>
    <property type="project" value="TreeGrafter"/>
</dbReference>
<name>A0A4Q7MS82_9BACT</name>
<accession>A0A4Q7MS82</accession>
<keyword evidence="2 4" id="KW-0560">Oxidoreductase</keyword>
<dbReference type="Pfam" id="PF01488">
    <property type="entry name" value="Shikimate_DH"/>
    <property type="match status" value="1"/>
</dbReference>
<dbReference type="PANTHER" id="PTHR43013:SF1">
    <property type="entry name" value="GLUTAMYL-TRNA REDUCTASE"/>
    <property type="match status" value="1"/>
</dbReference>
<feature type="binding site" evidence="4 6">
    <location>
        <position position="124"/>
    </location>
    <ligand>
        <name>substrate</name>
    </ligand>
</feature>
<evidence type="ECO:0000256" key="6">
    <source>
        <dbReference type="PIRSR" id="PIRSR000445-2"/>
    </source>
</evidence>
<dbReference type="EC" id="1.2.1.70" evidence="4"/>
<evidence type="ECO:0000256" key="7">
    <source>
        <dbReference type="PIRSR" id="PIRSR000445-3"/>
    </source>
</evidence>
<feature type="domain" description="Quinate/shikimate 5-dehydrogenase/glutamyl-tRNA reductase" evidence="9">
    <location>
        <begin position="178"/>
        <end position="305"/>
    </location>
</feature>
<feature type="active site" description="Nucleophile" evidence="4 5">
    <location>
        <position position="58"/>
    </location>
</feature>
<dbReference type="InterPro" id="IPR015895">
    <property type="entry name" value="4pyrrol_synth_GluRdtase_N"/>
</dbReference>
<comment type="miscellaneous">
    <text evidence="4">During catalysis, the active site Cys acts as a nucleophile attacking the alpha-carbonyl group of tRNA-bound glutamate with the formation of a thioester intermediate between enzyme and glutamate, and the concomitant release of tRNA(Glu). The thioester intermediate is finally reduced by direct hydride transfer from NADPH, to form the product GSA.</text>
</comment>
<dbReference type="InterPro" id="IPR006151">
    <property type="entry name" value="Shikm_DH/Glu-tRNA_Rdtase"/>
</dbReference>
<comment type="catalytic activity">
    <reaction evidence="4">
        <text>(S)-4-amino-5-oxopentanoate + tRNA(Glu) + NADP(+) = L-glutamyl-tRNA(Glu) + NADPH + H(+)</text>
        <dbReference type="Rhea" id="RHEA:12344"/>
        <dbReference type="Rhea" id="RHEA-COMP:9663"/>
        <dbReference type="Rhea" id="RHEA-COMP:9680"/>
        <dbReference type="ChEBI" id="CHEBI:15378"/>
        <dbReference type="ChEBI" id="CHEBI:57501"/>
        <dbReference type="ChEBI" id="CHEBI:57783"/>
        <dbReference type="ChEBI" id="CHEBI:58349"/>
        <dbReference type="ChEBI" id="CHEBI:78442"/>
        <dbReference type="ChEBI" id="CHEBI:78520"/>
        <dbReference type="EC" id="1.2.1.70"/>
    </reaction>
</comment>
<evidence type="ECO:0000256" key="3">
    <source>
        <dbReference type="ARBA" id="ARBA00023244"/>
    </source>
</evidence>
<feature type="binding site" evidence="4 7">
    <location>
        <begin position="193"/>
        <end position="198"/>
    </location>
    <ligand>
        <name>NADP(+)</name>
        <dbReference type="ChEBI" id="CHEBI:58349"/>
    </ligand>
</feature>
<comment type="subunit">
    <text evidence="4">Homodimer.</text>
</comment>
<feature type="site" description="Important for activity" evidence="4 8">
    <location>
        <position position="103"/>
    </location>
</feature>
<evidence type="ECO:0000313" key="12">
    <source>
        <dbReference type="Proteomes" id="UP000293874"/>
    </source>
</evidence>
<dbReference type="GO" id="GO:0050661">
    <property type="term" value="F:NADP binding"/>
    <property type="evidence" value="ECO:0007669"/>
    <property type="project" value="InterPro"/>
</dbReference>
<gene>
    <name evidence="4" type="primary">hemA</name>
    <name evidence="11" type="ORF">EV199_3221</name>
</gene>
<reference evidence="11 12" key="1">
    <citation type="submission" date="2019-02" db="EMBL/GenBank/DDBJ databases">
        <title>Genomic Encyclopedia of Type Strains, Phase IV (KMG-IV): sequencing the most valuable type-strain genomes for metagenomic binning, comparative biology and taxonomic classification.</title>
        <authorList>
            <person name="Goeker M."/>
        </authorList>
    </citation>
    <scope>NUCLEOTIDE SEQUENCE [LARGE SCALE GENOMIC DNA]</scope>
    <source>
        <strain evidence="11 12">DSM 18116</strain>
    </source>
</reference>
<comment type="function">
    <text evidence="4">Catalyzes the NADPH-dependent reduction of glutamyl-tRNA(Glu) to glutamate 1-semialdehyde (GSA).</text>
</comment>
<dbReference type="EMBL" id="SGXA01000002">
    <property type="protein sequence ID" value="RZS71318.1"/>
    <property type="molecule type" value="Genomic_DNA"/>
</dbReference>
<comment type="pathway">
    <text evidence="4">Porphyrin-containing compound metabolism; protoporphyrin-IX biosynthesis; 5-aminolevulinate from L-glutamyl-tRNA(Glu): step 1/2.</text>
</comment>
<dbReference type="SUPFAM" id="SSF51735">
    <property type="entry name" value="NAD(P)-binding Rossmann-fold domains"/>
    <property type="match status" value="1"/>
</dbReference>
<dbReference type="InterPro" id="IPR036343">
    <property type="entry name" value="GluRdtase_N_sf"/>
</dbReference>
<dbReference type="Proteomes" id="UP000293874">
    <property type="component" value="Unassembled WGS sequence"/>
</dbReference>
<feature type="domain" description="Glutamyl-tRNA reductase N-terminal" evidence="10">
    <location>
        <begin position="16"/>
        <end position="160"/>
    </location>
</feature>
<evidence type="ECO:0000256" key="4">
    <source>
        <dbReference type="HAMAP-Rule" id="MF_00087"/>
    </source>
</evidence>
<evidence type="ECO:0000256" key="8">
    <source>
        <dbReference type="PIRSR" id="PIRSR000445-4"/>
    </source>
</evidence>
<dbReference type="AlphaFoldDB" id="A0A4Q7MS82"/>
<dbReference type="PANTHER" id="PTHR43013">
    <property type="entry name" value="GLUTAMYL-TRNA REDUCTASE"/>
    <property type="match status" value="1"/>
</dbReference>
<evidence type="ECO:0000256" key="5">
    <source>
        <dbReference type="PIRSR" id="PIRSR000445-1"/>
    </source>
</evidence>
<dbReference type="UniPathway" id="UPA00251">
    <property type="reaction ID" value="UER00316"/>
</dbReference>
<evidence type="ECO:0000259" key="9">
    <source>
        <dbReference type="Pfam" id="PF01488"/>
    </source>
</evidence>
<proteinExistence type="inferred from homology"/>
<dbReference type="Gene3D" id="3.30.460.30">
    <property type="entry name" value="Glutamyl-tRNA reductase, N-terminal domain"/>
    <property type="match status" value="1"/>
</dbReference>
<dbReference type="InterPro" id="IPR000343">
    <property type="entry name" value="4pyrrol_synth_GluRdtase"/>
</dbReference>
<evidence type="ECO:0000259" key="10">
    <source>
        <dbReference type="Pfam" id="PF05201"/>
    </source>
</evidence>
<dbReference type="InterPro" id="IPR036291">
    <property type="entry name" value="NAD(P)-bd_dom_sf"/>
</dbReference>
<comment type="caution">
    <text evidence="11">The sequence shown here is derived from an EMBL/GenBank/DDBJ whole genome shotgun (WGS) entry which is preliminary data.</text>
</comment>
<evidence type="ECO:0000313" key="11">
    <source>
        <dbReference type="EMBL" id="RZS71318.1"/>
    </source>
</evidence>
<dbReference type="InterPro" id="IPR018214">
    <property type="entry name" value="GluRdtase_CS"/>
</dbReference>
<organism evidence="11 12">
    <name type="scientific">Pseudobacter ginsenosidimutans</name>
    <dbReference type="NCBI Taxonomy" id="661488"/>
    <lineage>
        <taxon>Bacteria</taxon>
        <taxon>Pseudomonadati</taxon>
        <taxon>Bacteroidota</taxon>
        <taxon>Chitinophagia</taxon>
        <taxon>Chitinophagales</taxon>
        <taxon>Chitinophagaceae</taxon>
        <taxon>Pseudobacter</taxon>
    </lineage>
</organism>
<dbReference type="SUPFAM" id="SSF69742">
    <property type="entry name" value="Glutamyl tRNA-reductase catalytic, N-terminal domain"/>
    <property type="match status" value="1"/>
</dbReference>
<dbReference type="PROSITE" id="PS00747">
    <property type="entry name" value="GLUTR"/>
    <property type="match status" value="1"/>
</dbReference>
<evidence type="ECO:0000256" key="1">
    <source>
        <dbReference type="ARBA" id="ARBA00022857"/>
    </source>
</evidence>
<feature type="binding site" evidence="4 6">
    <location>
        <position position="113"/>
    </location>
    <ligand>
        <name>substrate</name>
    </ligand>
</feature>
<comment type="domain">
    <text evidence="4">Possesses an unusual extended V-shaped dimeric structure with each monomer consisting of three distinct domains arranged along a curved 'spinal' alpha-helix. The N-terminal catalytic domain specifically recognizes the glutamate moiety of the substrate. The second domain is the NADPH-binding domain, and the third C-terminal domain is responsible for dimerization.</text>
</comment>
<keyword evidence="12" id="KW-1185">Reference proteome</keyword>
<dbReference type="Pfam" id="PF05201">
    <property type="entry name" value="GlutR_N"/>
    <property type="match status" value="1"/>
</dbReference>
<dbReference type="GO" id="GO:0008883">
    <property type="term" value="F:glutamyl-tRNA reductase activity"/>
    <property type="evidence" value="ECO:0007669"/>
    <property type="project" value="UniProtKB-UniRule"/>
</dbReference>
<protein>
    <recommendedName>
        <fullName evidence="4">Glutamyl-tRNA reductase</fullName>
        <shortName evidence="4">GluTR</shortName>
        <ecNumber evidence="4">1.2.1.70</ecNumber>
    </recommendedName>
</protein>
<dbReference type="NCBIfam" id="TIGR01035">
    <property type="entry name" value="hemA"/>
    <property type="match status" value="1"/>
</dbReference>
<feature type="binding site" evidence="4 6">
    <location>
        <begin position="57"/>
        <end position="60"/>
    </location>
    <ligand>
        <name>substrate</name>
    </ligand>
</feature>
<dbReference type="Gene3D" id="3.40.50.720">
    <property type="entry name" value="NAD(P)-binding Rossmann-like Domain"/>
    <property type="match status" value="1"/>
</dbReference>
<comment type="similarity">
    <text evidence="4">Belongs to the glutamyl-tRNA reductase family.</text>
</comment>
<keyword evidence="3 4" id="KW-0627">Porphyrin biosynthesis</keyword>
<sequence length="413" mass="45315">MPGQSSKDISKFFIAGINYKKTDAAIRGKFAISNDQYASLLSLAPSYGLNELFILSTCNRTEIYGFADQPDQLIQLLCHQTEGNADTFSQLAYVKSGMSAIQHMFSVGAGLDSQILGDYEIVGQLKVAVKFAREKGFIGTFSERLVNSVLQSSKAIKNNTGLSGGTVSVSFAAIQFIKENIADIAGKEILLLGTGKIGRSTCKNIIDYLGTTNITLINRTQEKAAELAFELGVQYVPADLLSDHIRRADIIIVATNAATPTILTSHLQDQGNKLVIDLSIPCNVEESSRLLPNVQLVNVDELSRINDATLQKREAEVPLALAIIEEHIAEFTDWHEMRKHVPVLKAVKTKLKEIQTFPSYIQLCPGTVTTRPVDSDLKIQRVINGMASKMRQQNTRGCQYIEAINEFITTGSN</sequence>
<dbReference type="PIRSF" id="PIRSF000445">
    <property type="entry name" value="4pyrrol_synth_GluRdtase"/>
    <property type="match status" value="1"/>
</dbReference>
<dbReference type="OrthoDB" id="110209at2"/>
<keyword evidence="1 4" id="KW-0521">NADP</keyword>
<evidence type="ECO:0000256" key="2">
    <source>
        <dbReference type="ARBA" id="ARBA00023002"/>
    </source>
</evidence>
<dbReference type="RefSeq" id="WP_130541837.1">
    <property type="nucleotide sequence ID" value="NZ_CP042431.1"/>
</dbReference>
<feature type="binding site" evidence="4 6">
    <location>
        <begin position="118"/>
        <end position="120"/>
    </location>
    <ligand>
        <name>substrate</name>
    </ligand>
</feature>